<dbReference type="Gene3D" id="3.40.50.300">
    <property type="entry name" value="P-loop containing nucleotide triphosphate hydrolases"/>
    <property type="match status" value="1"/>
</dbReference>
<dbReference type="EMBL" id="CAADIA010000005">
    <property type="protein sequence ID" value="VFR28400.1"/>
    <property type="molecule type" value="Genomic_DNA"/>
</dbReference>
<evidence type="ECO:0000313" key="2">
    <source>
        <dbReference type="EMBL" id="VFR66952.1"/>
    </source>
</evidence>
<organism evidence="1">
    <name type="scientific">plant metagenome</name>
    <dbReference type="NCBI Taxonomy" id="1297885"/>
    <lineage>
        <taxon>unclassified sequences</taxon>
        <taxon>metagenomes</taxon>
        <taxon>organismal metagenomes</taxon>
    </lineage>
</organism>
<proteinExistence type="predicted"/>
<accession>A0A484PWA8</accession>
<gene>
    <name evidence="1" type="ORF">ANK1_0399</name>
    <name evidence="2" type="ORF">ANK2_0399</name>
</gene>
<dbReference type="InterPro" id="IPR027417">
    <property type="entry name" value="P-loop_NTPase"/>
</dbReference>
<protein>
    <recommendedName>
        <fullName evidence="3">NACHT domain-containing protein</fullName>
    </recommendedName>
</protein>
<evidence type="ECO:0008006" key="3">
    <source>
        <dbReference type="Google" id="ProtNLM"/>
    </source>
</evidence>
<dbReference type="Gene3D" id="2.160.20.80">
    <property type="entry name" value="E3 ubiquitin-protein ligase SopA"/>
    <property type="match status" value="1"/>
</dbReference>
<evidence type="ECO:0000313" key="1">
    <source>
        <dbReference type="EMBL" id="VFR28400.1"/>
    </source>
</evidence>
<name>A0A484PWA8_9ZZZZ</name>
<dbReference type="AlphaFoldDB" id="A0A484PWA8"/>
<sequence>MTSSYQQNMGFEADVRRIAEAVWGLLPGQCQPMHYADNPAVREIDGVARLRDVTHLLMVTTSTRLDKVKEDCKKLAAAESVEKHTSPAVSKWLITEKQLDAQHIEHARQNNVIALTKAEFQSRFFDSRKYIQLRNVAAFGSARDPKSNSINLPADAYVALPMSISFSSDNLQRQVGKKISIEQIGNRIKRGETIVLRAPFGSGKSLTTREVFRLLAREHLEDVTAPIPIALNLREHWGAEYSDEILERHARTIGYTPKEDLVVAWRAGMCALLIDGFDEVAAQVVAREDNKSFMREARRKALTGARDFTQKIPANVGVFICGRNHYFDSNSELISALGLSGKRFIIVDLGEFDDDNAQEYLQKNGMAKPLPDWLPRKPLLLGYLLKEGLLEEILSIDGSRGFGHAWNSFLIQICQREASLEHSVMEADTVRAVLERLAFRVRSTATGTGPITGTDLAASYTSETNQPAGEGVLAQLQRLPGVAKRDEEGEARSFVDDDLLAALQGSAYARFVLSAFGSDVNTPLAPLGSRATDMAAYVLQEQHASVETLLSVVGQLLSVRVDVRGNVQHAADCLGVILQIALQQERQSVDLRDAVFDGAAFDILHLDEIRVQNASFRNCTIQEVVLGEGSDLNSVSFTSCFIGKMTGTSTRDGLPSGFVSEDTEIEEFDNVLTNNAVLKLDISPQLKALLTVLRKLYKQAGGGRKISALTRGISGDVQGFIDPVLETLKHHNFITIQNSIVHSVRSQRARVDLILASPTICEDPLAMDVRQLQ</sequence>
<reference evidence="1" key="1">
    <citation type="submission" date="2019-03" db="EMBL/GenBank/DDBJ databases">
        <authorList>
            <person name="Danneels B."/>
        </authorList>
    </citation>
    <scope>NUCLEOTIDE SEQUENCE</scope>
</reference>
<dbReference type="EMBL" id="CAADIF010000007">
    <property type="protein sequence ID" value="VFR66952.1"/>
    <property type="molecule type" value="Genomic_DNA"/>
</dbReference>
<dbReference type="SUPFAM" id="SSF52540">
    <property type="entry name" value="P-loop containing nucleoside triphosphate hydrolases"/>
    <property type="match status" value="1"/>
</dbReference>